<dbReference type="Proteomes" id="UP001314205">
    <property type="component" value="Unassembled WGS sequence"/>
</dbReference>
<gene>
    <name evidence="1" type="ORF">PARMNEM_LOCUS15205</name>
</gene>
<proteinExistence type="predicted"/>
<sequence>MYGKVSEAGIDFKNEDKYLTMPQELQDKFKPLDYVPSCTRERNDEKCIIITHEMLDDLKKSRQARIEEAMEYMNQLETYNDVHILEAQKVRCDLLEKLFVDSQWSPGLIEALEARDSTVAGLMLNRSISSTRKKQDSKKK</sequence>
<evidence type="ECO:0000313" key="2">
    <source>
        <dbReference type="Proteomes" id="UP001314205"/>
    </source>
</evidence>
<accession>A0AAV1LNI6</accession>
<reference evidence="1 2" key="1">
    <citation type="submission" date="2023-11" db="EMBL/GenBank/DDBJ databases">
        <authorList>
            <person name="Hedman E."/>
            <person name="Englund M."/>
            <person name="Stromberg M."/>
            <person name="Nyberg Akerstrom W."/>
            <person name="Nylinder S."/>
            <person name="Jareborg N."/>
            <person name="Kallberg Y."/>
            <person name="Kronander E."/>
        </authorList>
    </citation>
    <scope>NUCLEOTIDE SEQUENCE [LARGE SCALE GENOMIC DNA]</scope>
</reference>
<dbReference type="AlphaFoldDB" id="A0AAV1LNI6"/>
<dbReference type="EMBL" id="CAVLGL010000093">
    <property type="protein sequence ID" value="CAK1595774.1"/>
    <property type="molecule type" value="Genomic_DNA"/>
</dbReference>
<comment type="caution">
    <text evidence="1">The sequence shown here is derived from an EMBL/GenBank/DDBJ whole genome shotgun (WGS) entry which is preliminary data.</text>
</comment>
<keyword evidence="2" id="KW-1185">Reference proteome</keyword>
<protein>
    <submittedName>
        <fullName evidence="1">Uncharacterized protein</fullName>
    </submittedName>
</protein>
<name>A0AAV1LNI6_9NEOP</name>
<organism evidence="1 2">
    <name type="scientific">Parnassius mnemosyne</name>
    <name type="common">clouded apollo</name>
    <dbReference type="NCBI Taxonomy" id="213953"/>
    <lineage>
        <taxon>Eukaryota</taxon>
        <taxon>Metazoa</taxon>
        <taxon>Ecdysozoa</taxon>
        <taxon>Arthropoda</taxon>
        <taxon>Hexapoda</taxon>
        <taxon>Insecta</taxon>
        <taxon>Pterygota</taxon>
        <taxon>Neoptera</taxon>
        <taxon>Endopterygota</taxon>
        <taxon>Lepidoptera</taxon>
        <taxon>Glossata</taxon>
        <taxon>Ditrysia</taxon>
        <taxon>Papilionoidea</taxon>
        <taxon>Papilionidae</taxon>
        <taxon>Parnassiinae</taxon>
        <taxon>Parnassini</taxon>
        <taxon>Parnassius</taxon>
        <taxon>Driopa</taxon>
    </lineage>
</organism>
<evidence type="ECO:0000313" key="1">
    <source>
        <dbReference type="EMBL" id="CAK1595774.1"/>
    </source>
</evidence>